<reference evidence="2" key="2">
    <citation type="submission" date="2021-09" db="EMBL/GenBank/DDBJ databases">
        <authorList>
            <person name="Gilroy R."/>
        </authorList>
    </citation>
    <scope>NUCLEOTIDE SEQUENCE</scope>
    <source>
        <strain evidence="2">USAMLcec4-12693</strain>
    </source>
</reference>
<dbReference type="EC" id="2.3.1.-" evidence="2"/>
<dbReference type="CDD" id="cd04301">
    <property type="entry name" value="NAT_SF"/>
    <property type="match status" value="1"/>
</dbReference>
<dbReference type="GO" id="GO:0016747">
    <property type="term" value="F:acyltransferase activity, transferring groups other than amino-acyl groups"/>
    <property type="evidence" value="ECO:0007669"/>
    <property type="project" value="InterPro"/>
</dbReference>
<reference evidence="2" key="1">
    <citation type="journal article" date="2021" name="PeerJ">
        <title>Extensive microbial diversity within the chicken gut microbiome revealed by metagenomics and culture.</title>
        <authorList>
            <person name="Gilroy R."/>
            <person name="Ravi A."/>
            <person name="Getino M."/>
            <person name="Pursley I."/>
            <person name="Horton D.L."/>
            <person name="Alikhan N.F."/>
            <person name="Baker D."/>
            <person name="Gharbi K."/>
            <person name="Hall N."/>
            <person name="Watson M."/>
            <person name="Adriaenssens E.M."/>
            <person name="Foster-Nyarko E."/>
            <person name="Jarju S."/>
            <person name="Secka A."/>
            <person name="Antonio M."/>
            <person name="Oren A."/>
            <person name="Chaudhuri R.R."/>
            <person name="La Ragione R."/>
            <person name="Hildebrand F."/>
            <person name="Pallen M.J."/>
        </authorList>
    </citation>
    <scope>NUCLEOTIDE SEQUENCE</scope>
    <source>
        <strain evidence="2">USAMLcec4-12693</strain>
    </source>
</reference>
<dbReference type="InterPro" id="IPR000182">
    <property type="entry name" value="GNAT_dom"/>
</dbReference>
<keyword evidence="2" id="KW-0012">Acyltransferase</keyword>
<feature type="domain" description="N-acetyltransferase" evidence="1">
    <location>
        <begin position="1"/>
        <end position="152"/>
    </location>
</feature>
<accession>A0A9D2VY24</accession>
<evidence type="ECO:0000313" key="3">
    <source>
        <dbReference type="Proteomes" id="UP000813420"/>
    </source>
</evidence>
<organism evidence="2 3">
    <name type="scientific">Merdimonas faecis</name>
    <dbReference type="NCBI Taxonomy" id="1653435"/>
    <lineage>
        <taxon>Bacteria</taxon>
        <taxon>Bacillati</taxon>
        <taxon>Bacillota</taxon>
        <taxon>Clostridia</taxon>
        <taxon>Lachnospirales</taxon>
        <taxon>Lachnospiraceae</taxon>
        <taxon>Merdimonas</taxon>
    </lineage>
</organism>
<dbReference type="RefSeq" id="WP_277272131.1">
    <property type="nucleotide sequence ID" value="NZ_CAWVCY010000054.1"/>
</dbReference>
<dbReference type="EMBL" id="DYXE01000060">
    <property type="protein sequence ID" value="HJH49994.1"/>
    <property type="molecule type" value="Genomic_DNA"/>
</dbReference>
<dbReference type="Pfam" id="PF13673">
    <property type="entry name" value="Acetyltransf_10"/>
    <property type="match status" value="1"/>
</dbReference>
<comment type="caution">
    <text evidence="2">The sequence shown here is derived from an EMBL/GenBank/DDBJ whole genome shotgun (WGS) entry which is preliminary data.</text>
</comment>
<protein>
    <submittedName>
        <fullName evidence="2">GNAT family N-acetyltransferase</fullName>
        <ecNumber evidence="2">2.3.1.-</ecNumber>
    </submittedName>
</protein>
<dbReference type="PROSITE" id="PS51186">
    <property type="entry name" value="GNAT"/>
    <property type="match status" value="1"/>
</dbReference>
<dbReference type="PANTHER" id="PTHR43451:SF1">
    <property type="entry name" value="ACETYLTRANSFERASE"/>
    <property type="match status" value="1"/>
</dbReference>
<proteinExistence type="predicted"/>
<name>A0A9D2VY24_9FIRM</name>
<gene>
    <name evidence="2" type="ORF">K8V39_07005</name>
</gene>
<dbReference type="Gene3D" id="3.40.630.30">
    <property type="match status" value="1"/>
</dbReference>
<dbReference type="Proteomes" id="UP000813420">
    <property type="component" value="Unassembled WGS sequence"/>
</dbReference>
<dbReference type="AlphaFoldDB" id="A0A9D2VY24"/>
<dbReference type="PANTHER" id="PTHR43451">
    <property type="entry name" value="ACETYLTRANSFERASE (GNAT) FAMILY PROTEIN"/>
    <property type="match status" value="1"/>
</dbReference>
<dbReference type="InterPro" id="IPR052564">
    <property type="entry name" value="N-acetyltrans/Recomb-assoc"/>
</dbReference>
<dbReference type="InterPro" id="IPR016181">
    <property type="entry name" value="Acyl_CoA_acyltransferase"/>
</dbReference>
<evidence type="ECO:0000313" key="2">
    <source>
        <dbReference type="EMBL" id="HJH49994.1"/>
    </source>
</evidence>
<evidence type="ECO:0000259" key="1">
    <source>
        <dbReference type="PROSITE" id="PS51186"/>
    </source>
</evidence>
<keyword evidence="2" id="KW-0808">Transferase</keyword>
<sequence length="152" mass="17499">MIFRKYQQEDLPQILRLFHDTVHFICSGDYTAAQLDAWAPDSFDTDVQKRWHCTLTEHFTVIAEEGLVITGFGDIDDTGYLDRLYVHKDYQRQGIASGICDRLEAHASPNIITTHASITAKPFFQKRGYHVAARQTVERHGILLTNFIMKKE</sequence>
<dbReference type="SUPFAM" id="SSF55729">
    <property type="entry name" value="Acyl-CoA N-acyltransferases (Nat)"/>
    <property type="match status" value="1"/>
</dbReference>